<dbReference type="AlphaFoldDB" id="A0A1G6C0R3"/>
<dbReference type="Proteomes" id="UP000182508">
    <property type="component" value="Unassembled WGS sequence"/>
</dbReference>
<dbReference type="Pfam" id="PF01381">
    <property type="entry name" value="HTH_3"/>
    <property type="match status" value="1"/>
</dbReference>
<organism evidence="2 3">
    <name type="scientific">Streptococcus henryi</name>
    <dbReference type="NCBI Taxonomy" id="439219"/>
    <lineage>
        <taxon>Bacteria</taxon>
        <taxon>Bacillati</taxon>
        <taxon>Bacillota</taxon>
        <taxon>Bacilli</taxon>
        <taxon>Lactobacillales</taxon>
        <taxon>Streptococcaceae</taxon>
        <taxon>Streptococcus</taxon>
    </lineage>
</organism>
<dbReference type="PANTHER" id="PTHR37038:SF12">
    <property type="entry name" value="TRANSCRIPTIONAL REGULATOR"/>
    <property type="match status" value="1"/>
</dbReference>
<evidence type="ECO:0000313" key="3">
    <source>
        <dbReference type="Proteomes" id="UP000182508"/>
    </source>
</evidence>
<accession>A0A1G6C0R3</accession>
<dbReference type="NCBIfam" id="TIGR01716">
    <property type="entry name" value="RGG_Cterm"/>
    <property type="match status" value="1"/>
</dbReference>
<protein>
    <submittedName>
        <fullName evidence="2">Transcriptional activator, Rgg/GadR/MutR family, C-terminal domain-containing protein</fullName>
    </submittedName>
</protein>
<dbReference type="GO" id="GO:0003677">
    <property type="term" value="F:DNA binding"/>
    <property type="evidence" value="ECO:0007669"/>
    <property type="project" value="InterPro"/>
</dbReference>
<dbReference type="STRING" id="439219.SAMN02910293_01313"/>
<dbReference type="InterPro" id="IPR010057">
    <property type="entry name" value="Transcription_activator_Rgg_C"/>
</dbReference>
<dbReference type="EMBL" id="FMXP01000016">
    <property type="protein sequence ID" value="SDB26461.1"/>
    <property type="molecule type" value="Genomic_DNA"/>
</dbReference>
<name>A0A1G6C0R3_9STRE</name>
<dbReference type="InterPro" id="IPR053163">
    <property type="entry name" value="HTH-type_regulator_Rgg"/>
</dbReference>
<dbReference type="Gene3D" id="1.25.40.400">
    <property type="match status" value="1"/>
</dbReference>
<dbReference type="SUPFAM" id="SSF47413">
    <property type="entry name" value="lambda repressor-like DNA-binding domains"/>
    <property type="match status" value="1"/>
</dbReference>
<feature type="domain" description="HTH cro/C1-type" evidence="1">
    <location>
        <begin position="8"/>
        <end position="61"/>
    </location>
</feature>
<dbReference type="eggNOG" id="COG1396">
    <property type="taxonomic scope" value="Bacteria"/>
</dbReference>
<reference evidence="2 3" key="1">
    <citation type="submission" date="2016-10" db="EMBL/GenBank/DDBJ databases">
        <authorList>
            <person name="de Groot N.N."/>
        </authorList>
    </citation>
    <scope>NUCLEOTIDE SEQUENCE [LARGE SCALE GENOMIC DNA]</scope>
    <source>
        <strain evidence="2 3">A-4</strain>
    </source>
</reference>
<dbReference type="Gene3D" id="1.10.260.40">
    <property type="entry name" value="lambda repressor-like DNA-binding domains"/>
    <property type="match status" value="1"/>
</dbReference>
<dbReference type="PROSITE" id="PS50943">
    <property type="entry name" value="HTH_CROC1"/>
    <property type="match status" value="1"/>
</dbReference>
<dbReference type="InterPro" id="IPR001387">
    <property type="entry name" value="Cro/C1-type_HTH"/>
</dbReference>
<dbReference type="InterPro" id="IPR010982">
    <property type="entry name" value="Lambda_DNA-bd_dom_sf"/>
</dbReference>
<dbReference type="CDD" id="cd00093">
    <property type="entry name" value="HTH_XRE"/>
    <property type="match status" value="1"/>
</dbReference>
<keyword evidence="3" id="KW-1185">Reference proteome</keyword>
<dbReference type="Pfam" id="PF21259">
    <property type="entry name" value="Rgg_C"/>
    <property type="match status" value="1"/>
</dbReference>
<evidence type="ECO:0000259" key="1">
    <source>
        <dbReference type="PROSITE" id="PS50943"/>
    </source>
</evidence>
<dbReference type="SMART" id="SM00530">
    <property type="entry name" value="HTH_XRE"/>
    <property type="match status" value="1"/>
</dbReference>
<dbReference type="RefSeq" id="WP_074486098.1">
    <property type="nucleotide sequence ID" value="NZ_FMXP01000016.1"/>
</dbReference>
<dbReference type="PANTHER" id="PTHR37038">
    <property type="entry name" value="TRANSCRIPTIONAL REGULATOR-RELATED"/>
    <property type="match status" value="1"/>
</dbReference>
<gene>
    <name evidence="2" type="ORF">SAMN02910293_01313</name>
</gene>
<evidence type="ECO:0000313" key="2">
    <source>
        <dbReference type="EMBL" id="SDB26461.1"/>
    </source>
</evidence>
<sequence>MSQYGPIFKECRLNRGFSLKQVASKDLSISQLSRFERGESDLSLTKFIKALEAIQISVEEFMDKANGFKRIEQKKLMSQMARFHYKKDIAGLESLIHSEEDKLSRDFNNLQAKLNIILFRGMICQCDESRTMSQEDLDYVADYLFQKEVWEISDLILIGNFYTFYPTTLMSRMAREILKRVDYYAEIATHRNLVEVIMLNLMEISTERGDLEEAEFFKKEAEKLLTNERNAFHRIIFLYEKGFLNFKKGDASGLDDMKNAIFCFEVMGSLHHAKHYQEHMNKFCR</sequence>
<proteinExistence type="predicted"/>